<organism evidence="3">
    <name type="scientific">Opuntia streptacantha</name>
    <name type="common">Prickly pear cactus</name>
    <name type="synonym">Opuntia cardona</name>
    <dbReference type="NCBI Taxonomy" id="393608"/>
    <lineage>
        <taxon>Eukaryota</taxon>
        <taxon>Viridiplantae</taxon>
        <taxon>Streptophyta</taxon>
        <taxon>Embryophyta</taxon>
        <taxon>Tracheophyta</taxon>
        <taxon>Spermatophyta</taxon>
        <taxon>Magnoliopsida</taxon>
        <taxon>eudicotyledons</taxon>
        <taxon>Gunneridae</taxon>
        <taxon>Pentapetalae</taxon>
        <taxon>Caryophyllales</taxon>
        <taxon>Cactineae</taxon>
        <taxon>Cactaceae</taxon>
        <taxon>Opuntioideae</taxon>
        <taxon>Opuntia</taxon>
    </lineage>
</organism>
<protein>
    <submittedName>
        <fullName evidence="3">Uncharacterized protein</fullName>
    </submittedName>
</protein>
<keyword evidence="1" id="KW-0812">Transmembrane</keyword>
<dbReference type="EMBL" id="GISG01140494">
    <property type="protein sequence ID" value="MBA4644921.1"/>
    <property type="molecule type" value="Transcribed_RNA"/>
</dbReference>
<sequence>MWWNVYVAVILCLHLLDFVYRYHALERSASIEHNVPTKIHASRAVHLRSATKLSASGVTIESAQVSSSHSVLKLSFSKGVLRIPPLLISDYTETLFINLLAHEHLSPNYRDYFTSYVFLMAQLIESEGDLQLLEKKGIIHNELGSRGDVSKLFSNIAKQFVLTDFFYSELCNEIEAYADSTWRRHIQVLKERYFSNPWATLSVFAATILLLLTFMQTFYTALSYYQGGPPK</sequence>
<feature type="signal peptide" evidence="2">
    <location>
        <begin position="1"/>
        <end position="21"/>
    </location>
</feature>
<evidence type="ECO:0000256" key="2">
    <source>
        <dbReference type="SAM" id="SignalP"/>
    </source>
</evidence>
<evidence type="ECO:0000256" key="1">
    <source>
        <dbReference type="SAM" id="Phobius"/>
    </source>
</evidence>
<dbReference type="AlphaFoldDB" id="A0A7C9DJN9"/>
<keyword evidence="1" id="KW-1133">Transmembrane helix</keyword>
<dbReference type="PANTHER" id="PTHR31170">
    <property type="entry name" value="BNAC04G53230D PROTEIN"/>
    <property type="match status" value="1"/>
</dbReference>
<accession>A0A7C9DJN9</accession>
<proteinExistence type="predicted"/>
<dbReference type="EMBL" id="GISG01140493">
    <property type="protein sequence ID" value="MBA4644920.1"/>
    <property type="molecule type" value="Transcribed_RNA"/>
</dbReference>
<dbReference type="PANTHER" id="PTHR31170:SF25">
    <property type="entry name" value="BNAA09G04570D PROTEIN"/>
    <property type="match status" value="1"/>
</dbReference>
<dbReference type="Pfam" id="PF03140">
    <property type="entry name" value="DUF247"/>
    <property type="match status" value="1"/>
</dbReference>
<reference evidence="3" key="2">
    <citation type="submission" date="2020-07" db="EMBL/GenBank/DDBJ databases">
        <authorList>
            <person name="Vera ALvarez R."/>
            <person name="Arias-Moreno D.M."/>
            <person name="Jimenez-Jacinto V."/>
            <person name="Jimenez-Bremont J.F."/>
            <person name="Swaminathan K."/>
            <person name="Moose S.P."/>
            <person name="Guerrero-Gonzalez M.L."/>
            <person name="Marino-Ramirez L."/>
            <person name="Landsman D."/>
            <person name="Rodriguez-Kessler M."/>
            <person name="Delgado-Sanchez P."/>
        </authorList>
    </citation>
    <scope>NUCLEOTIDE SEQUENCE</scope>
    <source>
        <tissue evidence="3">Cladode</tissue>
    </source>
</reference>
<evidence type="ECO:0000313" key="3">
    <source>
        <dbReference type="EMBL" id="MBA4644920.1"/>
    </source>
</evidence>
<feature type="transmembrane region" description="Helical" evidence="1">
    <location>
        <begin position="198"/>
        <end position="222"/>
    </location>
</feature>
<name>A0A7C9DJN9_OPUST</name>
<feature type="chain" id="PRO_5036201211" evidence="2">
    <location>
        <begin position="22"/>
        <end position="231"/>
    </location>
</feature>
<keyword evidence="1" id="KW-0472">Membrane</keyword>
<dbReference type="InterPro" id="IPR004158">
    <property type="entry name" value="DUF247_pln"/>
</dbReference>
<keyword evidence="2" id="KW-0732">Signal</keyword>
<reference evidence="3" key="1">
    <citation type="journal article" date="2013" name="J. Plant Res.">
        <title>Effect of fungi and light on seed germination of three Opuntia species from semiarid lands of central Mexico.</title>
        <authorList>
            <person name="Delgado-Sanchez P."/>
            <person name="Jimenez-Bremont J.F."/>
            <person name="Guerrero-Gonzalez Mde L."/>
            <person name="Flores J."/>
        </authorList>
    </citation>
    <scope>NUCLEOTIDE SEQUENCE</scope>
    <source>
        <tissue evidence="3">Cladode</tissue>
    </source>
</reference>